<evidence type="ECO:0008006" key="3">
    <source>
        <dbReference type="Google" id="ProtNLM"/>
    </source>
</evidence>
<sequence length="204" mass="22951">MAKTSLYRKRIELVLLPLLLLLLAVTFSGCQAESNHEDLLLKEEQLSTIESIYNQDRPKVLEALHIEESDISQSTLPGGWDLSEPVSFEGTEFSEILLFDVSAETFYGVRFICYFENAEELSGLAEDILEKANTIYGEPSTYPGLPNRLTSEDFSKELSESMNQGTLGDWREEWSLGEKTRCTLSASVVENNVAFLSLEYSLSQ</sequence>
<dbReference type="PROSITE" id="PS51257">
    <property type="entry name" value="PROKAR_LIPOPROTEIN"/>
    <property type="match status" value="1"/>
</dbReference>
<comment type="caution">
    <text evidence="1">The sequence shown here is derived from an EMBL/GenBank/DDBJ whole genome shotgun (WGS) entry which is preliminary data.</text>
</comment>
<organism evidence="1 2">
    <name type="scientific">Candidatus Gemmiger avicola</name>
    <dbReference type="NCBI Taxonomy" id="2838605"/>
    <lineage>
        <taxon>Bacteria</taxon>
        <taxon>Bacillati</taxon>
        <taxon>Bacillota</taxon>
        <taxon>Clostridia</taxon>
        <taxon>Eubacteriales</taxon>
        <taxon>Gemmiger</taxon>
    </lineage>
</organism>
<dbReference type="AlphaFoldDB" id="A0A9D2M7H4"/>
<proteinExistence type="predicted"/>
<dbReference type="EMBL" id="DWYG01000067">
    <property type="protein sequence ID" value="HJB41753.1"/>
    <property type="molecule type" value="Genomic_DNA"/>
</dbReference>
<evidence type="ECO:0000313" key="1">
    <source>
        <dbReference type="EMBL" id="HJB41753.1"/>
    </source>
</evidence>
<protein>
    <recommendedName>
        <fullName evidence="3">Lipoprotein</fullName>
    </recommendedName>
</protein>
<reference evidence="1" key="1">
    <citation type="journal article" date="2021" name="PeerJ">
        <title>Extensive microbial diversity within the chicken gut microbiome revealed by metagenomics and culture.</title>
        <authorList>
            <person name="Gilroy R."/>
            <person name="Ravi A."/>
            <person name="Getino M."/>
            <person name="Pursley I."/>
            <person name="Horton D.L."/>
            <person name="Alikhan N.F."/>
            <person name="Baker D."/>
            <person name="Gharbi K."/>
            <person name="Hall N."/>
            <person name="Watson M."/>
            <person name="Adriaenssens E.M."/>
            <person name="Foster-Nyarko E."/>
            <person name="Jarju S."/>
            <person name="Secka A."/>
            <person name="Antonio M."/>
            <person name="Oren A."/>
            <person name="Chaudhuri R.R."/>
            <person name="La Ragione R."/>
            <person name="Hildebrand F."/>
            <person name="Pallen M.J."/>
        </authorList>
    </citation>
    <scope>NUCLEOTIDE SEQUENCE</scope>
    <source>
        <strain evidence="1">ChiBcec8-13705</strain>
    </source>
</reference>
<gene>
    <name evidence="1" type="ORF">H9945_04570</name>
</gene>
<evidence type="ECO:0000313" key="2">
    <source>
        <dbReference type="Proteomes" id="UP000886803"/>
    </source>
</evidence>
<dbReference type="Proteomes" id="UP000886803">
    <property type="component" value="Unassembled WGS sequence"/>
</dbReference>
<reference evidence="1" key="2">
    <citation type="submission" date="2021-04" db="EMBL/GenBank/DDBJ databases">
        <authorList>
            <person name="Gilroy R."/>
        </authorList>
    </citation>
    <scope>NUCLEOTIDE SEQUENCE</scope>
    <source>
        <strain evidence="1">ChiBcec8-13705</strain>
    </source>
</reference>
<name>A0A9D2M7H4_9FIRM</name>
<accession>A0A9D2M7H4</accession>